<feature type="signal peptide" evidence="1">
    <location>
        <begin position="1"/>
        <end position="23"/>
    </location>
</feature>
<dbReference type="EMBL" id="CP158568">
    <property type="protein sequence ID" value="XBY46123.1"/>
    <property type="molecule type" value="Genomic_DNA"/>
</dbReference>
<reference evidence="2" key="1">
    <citation type="submission" date="2024-06" db="EMBL/GenBank/DDBJ databases">
        <title>Methylostella associata gen. nov., sp. nov., a novel Ancalomicrobiaceae-affiliated facultatively methylotrophic bacteria that feed on methanotrophs of the genus Methylococcus.</title>
        <authorList>
            <person name="Saltykova V."/>
            <person name="Danilova O.V."/>
            <person name="Oshkin I.Y."/>
            <person name="Belova S.E."/>
            <person name="Pimenov N.V."/>
            <person name="Dedysh S.N."/>
        </authorList>
    </citation>
    <scope>NUCLEOTIDE SEQUENCE</scope>
    <source>
        <strain evidence="2">S20</strain>
    </source>
</reference>
<name>A0AAU7XED5_9HYPH</name>
<accession>A0AAU7XED5</accession>
<protein>
    <submittedName>
        <fullName evidence="2">Uncharacterized protein</fullName>
    </submittedName>
</protein>
<dbReference type="AlphaFoldDB" id="A0AAU7XED5"/>
<evidence type="ECO:0000256" key="1">
    <source>
        <dbReference type="SAM" id="SignalP"/>
    </source>
</evidence>
<keyword evidence="1" id="KW-0732">Signal</keyword>
<dbReference type="RefSeq" id="WP_407051220.1">
    <property type="nucleotide sequence ID" value="NZ_CP158568.1"/>
</dbReference>
<evidence type="ECO:0000313" key="2">
    <source>
        <dbReference type="EMBL" id="XBY46123.1"/>
    </source>
</evidence>
<feature type="chain" id="PRO_5043504494" evidence="1">
    <location>
        <begin position="24"/>
        <end position="131"/>
    </location>
</feature>
<organism evidence="2">
    <name type="scientific">Methyloraptor flagellatus</name>
    <dbReference type="NCBI Taxonomy" id="3162530"/>
    <lineage>
        <taxon>Bacteria</taxon>
        <taxon>Pseudomonadati</taxon>
        <taxon>Pseudomonadota</taxon>
        <taxon>Alphaproteobacteria</taxon>
        <taxon>Hyphomicrobiales</taxon>
        <taxon>Ancalomicrobiaceae</taxon>
        <taxon>Methyloraptor</taxon>
    </lineage>
</organism>
<proteinExistence type="predicted"/>
<dbReference type="KEGG" id="mflg:ABS361_07810"/>
<sequence length="131" mass="14321">MRKVSSLAVIALLAVAGATPVSANEKQLSGQEIDRTVRGKRVYLSVPLGGEFPLYYKANGQVDGSGEALGLGRVMAPKDKGRWWVAGNKLCQKWEQWYDGNVFCFQIRQTGPTSIAWVRDDGYSGTARIGQ</sequence>
<gene>
    <name evidence="2" type="ORF">ABS361_07810</name>
</gene>